<reference evidence="2" key="1">
    <citation type="submission" date="2023-03" db="EMBL/GenBank/DDBJ databases">
        <authorList>
            <person name="Julca I."/>
        </authorList>
    </citation>
    <scope>NUCLEOTIDE SEQUENCE</scope>
</reference>
<feature type="domain" description="Putative plant transposon protein" evidence="1">
    <location>
        <begin position="52"/>
        <end position="218"/>
    </location>
</feature>
<protein>
    <submittedName>
        <fullName evidence="2">OLC1v1016290C1</fullName>
    </submittedName>
</protein>
<evidence type="ECO:0000259" key="1">
    <source>
        <dbReference type="Pfam" id="PF20167"/>
    </source>
</evidence>
<organism evidence="2 3">
    <name type="scientific">Oldenlandia corymbosa var. corymbosa</name>
    <dbReference type="NCBI Taxonomy" id="529605"/>
    <lineage>
        <taxon>Eukaryota</taxon>
        <taxon>Viridiplantae</taxon>
        <taxon>Streptophyta</taxon>
        <taxon>Embryophyta</taxon>
        <taxon>Tracheophyta</taxon>
        <taxon>Spermatophyta</taxon>
        <taxon>Magnoliopsida</taxon>
        <taxon>eudicotyledons</taxon>
        <taxon>Gunneridae</taxon>
        <taxon>Pentapetalae</taxon>
        <taxon>asterids</taxon>
        <taxon>lamiids</taxon>
        <taxon>Gentianales</taxon>
        <taxon>Rubiaceae</taxon>
        <taxon>Rubioideae</taxon>
        <taxon>Spermacoceae</taxon>
        <taxon>Hedyotis-Oldenlandia complex</taxon>
        <taxon>Oldenlandia</taxon>
    </lineage>
</organism>
<evidence type="ECO:0000313" key="2">
    <source>
        <dbReference type="EMBL" id="CAI9115391.1"/>
    </source>
</evidence>
<proteinExistence type="predicted"/>
<name>A0AAV1E5D1_OLDCO</name>
<dbReference type="InterPro" id="IPR046796">
    <property type="entry name" value="Transposase_32_dom"/>
</dbReference>
<keyword evidence="3" id="KW-1185">Reference proteome</keyword>
<accession>A0AAV1E5D1</accession>
<evidence type="ECO:0000313" key="3">
    <source>
        <dbReference type="Proteomes" id="UP001161247"/>
    </source>
</evidence>
<dbReference type="Pfam" id="PF20167">
    <property type="entry name" value="Transposase_32"/>
    <property type="match status" value="1"/>
</dbReference>
<gene>
    <name evidence="2" type="ORF">OLC1_LOCUS21928</name>
</gene>
<dbReference type="Proteomes" id="UP001161247">
    <property type="component" value="Chromosome 8"/>
</dbReference>
<dbReference type="AlphaFoldDB" id="A0AAV1E5D1"/>
<dbReference type="EMBL" id="OX459125">
    <property type="protein sequence ID" value="CAI9115391.1"/>
    <property type="molecule type" value="Genomic_DNA"/>
</dbReference>
<sequence length="241" mass="28216">MDRHRTLQEGESRSAGRLVEHVIVPNPTLNRDERHEVRTRLQDPRDSRLFIIEFGWEFFQRYWNRILIIGRCLNHDHLSTYIDDKQWKEVENDCEDAIDRIRVKCRLSNTVKKALCRNPTAVEWSLDNYGCPEEFPAKHLKDKRRGWFNLVCTNIMPTKSYQFVSIDRALLIFAIINNITVDVASIIRQQMDICAVDEKEKGWFFPGLLTRLMKLSGVIFGPHDESSLLPLPWSLQGPPPD</sequence>